<dbReference type="InterPro" id="IPR018149">
    <property type="entry name" value="Lys-tRNA-synth_II_C"/>
</dbReference>
<dbReference type="Pfam" id="PF00152">
    <property type="entry name" value="tRNA-synt_2"/>
    <property type="match status" value="1"/>
</dbReference>
<evidence type="ECO:0000313" key="5">
    <source>
        <dbReference type="EMBL" id="BDG10339.1"/>
    </source>
</evidence>
<evidence type="ECO:0000256" key="2">
    <source>
        <dbReference type="ARBA" id="ARBA00022741"/>
    </source>
</evidence>
<keyword evidence="6" id="KW-1185">Reference proteome</keyword>
<evidence type="ECO:0000259" key="4">
    <source>
        <dbReference type="PROSITE" id="PS50862"/>
    </source>
</evidence>
<dbReference type="InterPro" id="IPR006195">
    <property type="entry name" value="aa-tRNA-synth_II"/>
</dbReference>
<evidence type="ECO:0000313" key="6">
    <source>
        <dbReference type="Proteomes" id="UP001162734"/>
    </source>
</evidence>
<dbReference type="PANTHER" id="PTHR42918:SF6">
    <property type="entry name" value="ELONGATION FACTOR P--(R)-BETA-LYSINE LIGASE"/>
    <property type="match status" value="1"/>
</dbReference>
<dbReference type="RefSeq" id="WP_248342787.1">
    <property type="nucleotide sequence ID" value="NZ_AP025592.1"/>
</dbReference>
<dbReference type="NCBIfam" id="TIGR00462">
    <property type="entry name" value="genX"/>
    <property type="match status" value="1"/>
</dbReference>
<keyword evidence="3" id="KW-0067">ATP-binding</keyword>
<protein>
    <submittedName>
        <fullName evidence="5">EF-P lysine aminoacylase GenX</fullName>
    </submittedName>
</protein>
<accession>A0ABM7XEQ9</accession>
<dbReference type="PRINTS" id="PR00982">
    <property type="entry name" value="TRNASYNTHLYS"/>
</dbReference>
<dbReference type="InterPro" id="IPR004525">
    <property type="entry name" value="EpmA"/>
</dbReference>
<dbReference type="Gene3D" id="3.30.930.10">
    <property type="entry name" value="Bira Bifunctional Protein, Domain 2"/>
    <property type="match status" value="1"/>
</dbReference>
<organism evidence="5 6">
    <name type="scientific">Anaeromyxobacter paludicola</name>
    <dbReference type="NCBI Taxonomy" id="2918171"/>
    <lineage>
        <taxon>Bacteria</taxon>
        <taxon>Pseudomonadati</taxon>
        <taxon>Myxococcota</taxon>
        <taxon>Myxococcia</taxon>
        <taxon>Myxococcales</taxon>
        <taxon>Cystobacterineae</taxon>
        <taxon>Anaeromyxobacteraceae</taxon>
        <taxon>Anaeromyxobacter</taxon>
    </lineage>
</organism>
<dbReference type="EMBL" id="AP025592">
    <property type="protein sequence ID" value="BDG10339.1"/>
    <property type="molecule type" value="Genomic_DNA"/>
</dbReference>
<dbReference type="Proteomes" id="UP001162734">
    <property type="component" value="Chromosome"/>
</dbReference>
<evidence type="ECO:0000256" key="3">
    <source>
        <dbReference type="ARBA" id="ARBA00022840"/>
    </source>
</evidence>
<keyword evidence="1" id="KW-0436">Ligase</keyword>
<evidence type="ECO:0000256" key="1">
    <source>
        <dbReference type="ARBA" id="ARBA00022598"/>
    </source>
</evidence>
<sequence>MDPQKVTRARARARLNAAVRAFFSEHGYDEVETPCLVPAPGMEPHIACFEAPFVPEGGGAPVPLWLHSSPEYAMKRLLAAGFERIFQLARVFRNGEVSATHNPEFTMLEFYRAHADHEDIMRDLERLVEAAAGAVAGGTAVRRGGVAVDLAAPFERLAVAEAFQRRAGLDLDACGEDGERLRAAAHDRGLPVGPEGEGFDDLFFRIFLERVEPGLGAPRPVYLVDWPARMASLAKLTADGRHARRFELYVAGLELANGFCELNDAAEQRRRLEEERALRARLGRPAYPIDERFVEAVGRMPDAGGVAVGLDRLLMLLAGAERIEEVLLFPACEFL</sequence>
<gene>
    <name evidence="5" type="ORF">AMPC_34520</name>
</gene>
<reference evidence="6" key="1">
    <citation type="journal article" date="2022" name="Int. J. Syst. Evol. Microbiol.">
        <title>Anaeromyxobacter oryzae sp. nov., Anaeromyxobacter diazotrophicus sp. nov. and Anaeromyxobacter paludicola sp. nov., isolated from paddy soils.</title>
        <authorList>
            <person name="Itoh H."/>
            <person name="Xu Z."/>
            <person name="Mise K."/>
            <person name="Masuda Y."/>
            <person name="Ushijima N."/>
            <person name="Hayakawa C."/>
            <person name="Shiratori Y."/>
            <person name="Senoo K."/>
        </authorList>
    </citation>
    <scope>NUCLEOTIDE SEQUENCE [LARGE SCALE GENOMIC DNA]</scope>
    <source>
        <strain evidence="6">Red630</strain>
    </source>
</reference>
<dbReference type="NCBIfam" id="NF006828">
    <property type="entry name" value="PRK09350.1"/>
    <property type="match status" value="1"/>
</dbReference>
<keyword evidence="2" id="KW-0547">Nucleotide-binding</keyword>
<dbReference type="PANTHER" id="PTHR42918">
    <property type="entry name" value="LYSYL-TRNA SYNTHETASE"/>
    <property type="match status" value="1"/>
</dbReference>
<dbReference type="SUPFAM" id="SSF55681">
    <property type="entry name" value="Class II aaRS and biotin synthetases"/>
    <property type="match status" value="1"/>
</dbReference>
<dbReference type="InterPro" id="IPR004364">
    <property type="entry name" value="Aa-tRNA-synt_II"/>
</dbReference>
<feature type="domain" description="Aminoacyl-transfer RNA synthetases class-II family profile" evidence="4">
    <location>
        <begin position="12"/>
        <end position="330"/>
    </location>
</feature>
<dbReference type="InterPro" id="IPR045864">
    <property type="entry name" value="aa-tRNA-synth_II/BPL/LPL"/>
</dbReference>
<proteinExistence type="predicted"/>
<dbReference type="PROSITE" id="PS50862">
    <property type="entry name" value="AA_TRNA_LIGASE_II"/>
    <property type="match status" value="1"/>
</dbReference>
<name>A0ABM7XEQ9_9BACT</name>